<keyword evidence="2" id="KW-1185">Reference proteome</keyword>
<dbReference type="Proteomes" id="UP001234202">
    <property type="component" value="Unassembled WGS sequence"/>
</dbReference>
<name>A0ACC2XVB5_9TREE</name>
<accession>A0ACC2XVB5</accession>
<comment type="caution">
    <text evidence="1">The sequence shown here is derived from an EMBL/GenBank/DDBJ whole genome shotgun (WGS) entry which is preliminary data.</text>
</comment>
<evidence type="ECO:0000313" key="2">
    <source>
        <dbReference type="Proteomes" id="UP001234202"/>
    </source>
</evidence>
<sequence>MQLTFLFALLPLLAGVAQAGSQPGLDIRVVKDNSKRGNDDALARRAGESVVNSYVQCEQVCRAYFGPSGTPAIGTAAPTLVQLAQSSATSRAVTTSTRVATPAVATSTKASSSAAALPTVNSNAVTLSADEQRMLNEHNTFRAKYGAKALTWDATLASYAKNYASQCKFAHSGGPYGENLASSYGYSDPIGVGLTGWEQEASKYDYNNPTFSSATGHFTQMVWKSTSQVGCALVSCGPNTLYQASSSSSYLICEYNTPGNYLGQFATQVGRPV</sequence>
<gene>
    <name evidence="1" type="ORF">QFC24_000112</name>
</gene>
<proteinExistence type="predicted"/>
<protein>
    <submittedName>
        <fullName evidence="1">Uncharacterized protein</fullName>
    </submittedName>
</protein>
<dbReference type="EMBL" id="JASBWV010000001">
    <property type="protein sequence ID" value="KAJ9127828.1"/>
    <property type="molecule type" value="Genomic_DNA"/>
</dbReference>
<reference evidence="1" key="1">
    <citation type="submission" date="2023-04" db="EMBL/GenBank/DDBJ databases">
        <title>Draft Genome sequencing of Naganishia species isolated from polar environments using Oxford Nanopore Technology.</title>
        <authorList>
            <person name="Leo P."/>
            <person name="Venkateswaran K."/>
        </authorList>
    </citation>
    <scope>NUCLEOTIDE SEQUENCE</scope>
    <source>
        <strain evidence="1">DBVPG 5303</strain>
    </source>
</reference>
<evidence type="ECO:0000313" key="1">
    <source>
        <dbReference type="EMBL" id="KAJ9127828.1"/>
    </source>
</evidence>
<organism evidence="1 2">
    <name type="scientific">Naganishia onofrii</name>
    <dbReference type="NCBI Taxonomy" id="1851511"/>
    <lineage>
        <taxon>Eukaryota</taxon>
        <taxon>Fungi</taxon>
        <taxon>Dikarya</taxon>
        <taxon>Basidiomycota</taxon>
        <taxon>Agaricomycotina</taxon>
        <taxon>Tremellomycetes</taxon>
        <taxon>Filobasidiales</taxon>
        <taxon>Filobasidiaceae</taxon>
        <taxon>Naganishia</taxon>
    </lineage>
</organism>